<reference evidence="3 4" key="1">
    <citation type="submission" date="2024-06" db="EMBL/GenBank/DDBJ databases">
        <title>The Natural Products Discovery Center: Release of the First 8490 Sequenced Strains for Exploring Actinobacteria Biosynthetic Diversity.</title>
        <authorList>
            <person name="Kalkreuter E."/>
            <person name="Kautsar S.A."/>
            <person name="Yang D."/>
            <person name="Bader C.D."/>
            <person name="Teijaro C.N."/>
            <person name="Fluegel L."/>
            <person name="Davis C.M."/>
            <person name="Simpson J.R."/>
            <person name="Lauterbach L."/>
            <person name="Steele A.D."/>
            <person name="Gui C."/>
            <person name="Meng S."/>
            <person name="Li G."/>
            <person name="Viehrig K."/>
            <person name="Ye F."/>
            <person name="Su P."/>
            <person name="Kiefer A.F."/>
            <person name="Nichols A."/>
            <person name="Cepeda A.J."/>
            <person name="Yan W."/>
            <person name="Fan B."/>
            <person name="Jiang Y."/>
            <person name="Adhikari A."/>
            <person name="Zheng C.-J."/>
            <person name="Schuster L."/>
            <person name="Cowan T.M."/>
            <person name="Smanski M.J."/>
            <person name="Chevrette M.G."/>
            <person name="De Carvalho L.P.S."/>
            <person name="Shen B."/>
        </authorList>
    </citation>
    <scope>NUCLEOTIDE SEQUENCE [LARGE SCALE GENOMIC DNA]</scope>
    <source>
        <strain evidence="3 4">NPDC052347</strain>
    </source>
</reference>
<evidence type="ECO:0000256" key="1">
    <source>
        <dbReference type="ARBA" id="ARBA00022527"/>
    </source>
</evidence>
<dbReference type="EMBL" id="JBFAUK010000003">
    <property type="protein sequence ID" value="MEV5505928.1"/>
    <property type="molecule type" value="Genomic_DNA"/>
</dbReference>
<evidence type="ECO:0000313" key="3">
    <source>
        <dbReference type="EMBL" id="MEV5505928.1"/>
    </source>
</evidence>
<dbReference type="InterPro" id="IPR050267">
    <property type="entry name" value="Anti-sigma-factor_SerPK"/>
</dbReference>
<dbReference type="InterPro" id="IPR036890">
    <property type="entry name" value="HATPase_C_sf"/>
</dbReference>
<dbReference type="CDD" id="cd16936">
    <property type="entry name" value="HATPase_RsbW-like"/>
    <property type="match status" value="1"/>
</dbReference>
<dbReference type="PANTHER" id="PTHR35526">
    <property type="entry name" value="ANTI-SIGMA-F FACTOR RSBW-RELATED"/>
    <property type="match status" value="1"/>
</dbReference>
<keyword evidence="1" id="KW-0723">Serine/threonine-protein kinase</keyword>
<dbReference type="GO" id="GO:0005524">
    <property type="term" value="F:ATP binding"/>
    <property type="evidence" value="ECO:0007669"/>
    <property type="project" value="UniProtKB-KW"/>
</dbReference>
<organism evidence="3 4">
    <name type="scientific">Streptomyces orinoci</name>
    <name type="common">Streptoverticillium orinoci</name>
    <dbReference type="NCBI Taxonomy" id="67339"/>
    <lineage>
        <taxon>Bacteria</taxon>
        <taxon>Bacillati</taxon>
        <taxon>Actinomycetota</taxon>
        <taxon>Actinomycetes</taxon>
        <taxon>Kitasatosporales</taxon>
        <taxon>Streptomycetaceae</taxon>
        <taxon>Streptomyces</taxon>
    </lineage>
</organism>
<evidence type="ECO:0000259" key="2">
    <source>
        <dbReference type="Pfam" id="PF13581"/>
    </source>
</evidence>
<dbReference type="Gene3D" id="3.30.565.10">
    <property type="entry name" value="Histidine kinase-like ATPase, C-terminal domain"/>
    <property type="match status" value="1"/>
</dbReference>
<sequence>MNPAVLRAPEVTHDDSAHSYELRAPATLTTPCVARHFVTGVLAASGHSALADDARICVSDAVTNAVQHAGVQTLRIELTANTNGIVVAVCDDNVRRLPWPRQARDDEESGRGLTLVRGIAHSSGVSWIWDELQLVGKRVWFELRDGQEEGATRPGTARGWGGR</sequence>
<gene>
    <name evidence="3" type="ORF">AB0L16_05535</name>
</gene>
<evidence type="ECO:0000313" key="4">
    <source>
        <dbReference type="Proteomes" id="UP001552594"/>
    </source>
</evidence>
<dbReference type="Pfam" id="PF13581">
    <property type="entry name" value="HATPase_c_2"/>
    <property type="match status" value="1"/>
</dbReference>
<dbReference type="RefSeq" id="WP_161968757.1">
    <property type="nucleotide sequence ID" value="NZ_JBFAUK010000003.1"/>
</dbReference>
<dbReference type="Proteomes" id="UP001552594">
    <property type="component" value="Unassembled WGS sequence"/>
</dbReference>
<proteinExistence type="predicted"/>
<protein>
    <submittedName>
        <fullName evidence="3">ATP-binding protein</fullName>
    </submittedName>
</protein>
<keyword evidence="1" id="KW-0808">Transferase</keyword>
<feature type="domain" description="Histidine kinase/HSP90-like ATPase" evidence="2">
    <location>
        <begin position="26"/>
        <end position="122"/>
    </location>
</feature>
<dbReference type="PANTHER" id="PTHR35526:SF3">
    <property type="entry name" value="ANTI-SIGMA-F FACTOR RSBW"/>
    <property type="match status" value="1"/>
</dbReference>
<dbReference type="InterPro" id="IPR003594">
    <property type="entry name" value="HATPase_dom"/>
</dbReference>
<keyword evidence="1" id="KW-0418">Kinase</keyword>
<name>A0ABV3JSR3_STRON</name>
<accession>A0ABV3JSR3</accession>
<dbReference type="SUPFAM" id="SSF55874">
    <property type="entry name" value="ATPase domain of HSP90 chaperone/DNA topoisomerase II/histidine kinase"/>
    <property type="match status" value="1"/>
</dbReference>
<keyword evidence="3" id="KW-0067">ATP-binding</keyword>
<keyword evidence="3" id="KW-0547">Nucleotide-binding</keyword>
<comment type="caution">
    <text evidence="3">The sequence shown here is derived from an EMBL/GenBank/DDBJ whole genome shotgun (WGS) entry which is preliminary data.</text>
</comment>
<keyword evidence="4" id="KW-1185">Reference proteome</keyword>